<dbReference type="AlphaFoldDB" id="A0A7Z7QPJ9"/>
<evidence type="ECO:0000313" key="12">
    <source>
        <dbReference type="EMBL" id="NHA33687.1"/>
    </source>
</evidence>
<feature type="binding site" evidence="9">
    <location>
        <position position="21"/>
    </location>
    <ligand>
        <name>3-phosphoshikimate</name>
        <dbReference type="ChEBI" id="CHEBI:145989"/>
    </ligand>
</feature>
<dbReference type="NCBIfam" id="TIGR01356">
    <property type="entry name" value="aroA"/>
    <property type="match status" value="1"/>
</dbReference>
<keyword evidence="7 9" id="KW-0057">Aromatic amino acid biosynthesis</keyword>
<feature type="binding site" evidence="9">
    <location>
        <position position="341"/>
    </location>
    <ligand>
        <name>3-phosphoshikimate</name>
        <dbReference type="ChEBI" id="CHEBI:145989"/>
    </ligand>
</feature>
<dbReference type="Gene3D" id="3.65.10.10">
    <property type="entry name" value="Enolpyruvate transferase domain"/>
    <property type="match status" value="2"/>
</dbReference>
<dbReference type="InterPro" id="IPR036968">
    <property type="entry name" value="Enolpyruvate_Tfrase_sf"/>
</dbReference>
<keyword evidence="5 9" id="KW-0028">Amino-acid biosynthesis</keyword>
<dbReference type="Proteomes" id="UP000264146">
    <property type="component" value="Chromosome"/>
</dbReference>
<dbReference type="PIRSF" id="PIRSF000505">
    <property type="entry name" value="EPSPS"/>
    <property type="match status" value="1"/>
</dbReference>
<dbReference type="InterPro" id="IPR006264">
    <property type="entry name" value="EPSP_synthase"/>
</dbReference>
<dbReference type="GO" id="GO:0009423">
    <property type="term" value="P:chorismate biosynthetic process"/>
    <property type="evidence" value="ECO:0007669"/>
    <property type="project" value="UniProtKB-UniRule"/>
</dbReference>
<dbReference type="GeneID" id="93790082"/>
<feature type="binding site" evidence="9">
    <location>
        <position position="166"/>
    </location>
    <ligand>
        <name>phosphoenolpyruvate</name>
        <dbReference type="ChEBI" id="CHEBI:58702"/>
    </ligand>
</feature>
<evidence type="ECO:0000256" key="2">
    <source>
        <dbReference type="ARBA" id="ARBA00004811"/>
    </source>
</evidence>
<dbReference type="EC" id="2.5.1.19" evidence="9"/>
<dbReference type="GO" id="GO:0009073">
    <property type="term" value="P:aromatic amino acid family biosynthetic process"/>
    <property type="evidence" value="ECO:0007669"/>
    <property type="project" value="UniProtKB-KW"/>
</dbReference>
<dbReference type="GO" id="GO:0005737">
    <property type="term" value="C:cytoplasm"/>
    <property type="evidence" value="ECO:0007669"/>
    <property type="project" value="UniProtKB-SubCell"/>
</dbReference>
<accession>A0A7Z7QPJ9</accession>
<evidence type="ECO:0000256" key="5">
    <source>
        <dbReference type="ARBA" id="ARBA00022605"/>
    </source>
</evidence>
<evidence type="ECO:0000256" key="4">
    <source>
        <dbReference type="ARBA" id="ARBA00022490"/>
    </source>
</evidence>
<comment type="similarity">
    <text evidence="3 9">Belongs to the EPSP synthase family.</text>
</comment>
<name>A0A7Z7QPJ9_STASC</name>
<comment type="pathway">
    <text evidence="2 9">Metabolic intermediate biosynthesis; chorismate biosynthesis; chorismate from D-erythrose 4-phosphate and phosphoenolpyruvate: step 6/7.</text>
</comment>
<evidence type="ECO:0000313" key="13">
    <source>
        <dbReference type="EMBL" id="SUM88883.1"/>
    </source>
</evidence>
<sequence length="429" mass="46748">MQTITLKGPLKGEITVPGDKSMTHRAIIFASLAKGKSVIYQPLLGEDCLRTAKIFEKLGVKMTITSEKIVIDSPGYQDFKTPRQCLYTGNSGTTTRLLAGLFGGMGLRSVLSGDASIAKRPMNRILQPLQKMNINMSGVDENYTPLIVMPSQVRGIDYQMPVASAQVKSAILLAGLFANEETVIHEIEMSRNHTETMFAHYQIPVETNQLTVTLPPRGIDHIVARDFYVPGDISSAAFLIVAALITPNSDITIHNVGINPTRDGIIEIVQKMGGCLTLTQQTDGPEPTATLRVQYTPHLKGIEIGGSLIPRCIDELPVIALLCTQAASSSIIKDAEELKVKETNRIDTTANELSKLGLKLKPTEDGLIIEPSTVSRLSDLDSHTDHRIGMMLAVASLLTEQSVHIHQFESVNVSFPGFLPMLKQLENEG</sequence>
<comment type="subunit">
    <text evidence="9">Monomer.</text>
</comment>
<dbReference type="InterPro" id="IPR001986">
    <property type="entry name" value="Enolpyruvate_Tfrase_dom"/>
</dbReference>
<comment type="catalytic activity">
    <reaction evidence="8">
        <text>3-phosphoshikimate + phosphoenolpyruvate = 5-O-(1-carboxyvinyl)-3-phosphoshikimate + phosphate</text>
        <dbReference type="Rhea" id="RHEA:21256"/>
        <dbReference type="ChEBI" id="CHEBI:43474"/>
        <dbReference type="ChEBI" id="CHEBI:57701"/>
        <dbReference type="ChEBI" id="CHEBI:58702"/>
        <dbReference type="ChEBI" id="CHEBI:145989"/>
        <dbReference type="EC" id="2.5.1.19"/>
    </reaction>
    <physiologicalReaction direction="left-to-right" evidence="8">
        <dbReference type="Rhea" id="RHEA:21257"/>
    </physiologicalReaction>
</comment>
<dbReference type="PROSITE" id="PS00104">
    <property type="entry name" value="EPSP_SYNTHASE_1"/>
    <property type="match status" value="1"/>
</dbReference>
<keyword evidence="6 9" id="KW-0808">Transferase</keyword>
<dbReference type="Pfam" id="PF00275">
    <property type="entry name" value="EPSP_synthase"/>
    <property type="match status" value="1"/>
</dbReference>
<evidence type="ECO:0000256" key="9">
    <source>
        <dbReference type="HAMAP-Rule" id="MF_00210"/>
    </source>
</evidence>
<feature type="active site" description="Proton acceptor" evidence="9">
    <location>
        <position position="314"/>
    </location>
</feature>
<dbReference type="HAMAP" id="MF_00210">
    <property type="entry name" value="EPSP_synth"/>
    <property type="match status" value="1"/>
</dbReference>
<feature type="binding site" evidence="9">
    <location>
        <position position="387"/>
    </location>
    <ligand>
        <name>phosphoenolpyruvate</name>
        <dbReference type="ChEBI" id="CHEBI:58702"/>
    </ligand>
</feature>
<reference evidence="12 15" key="1">
    <citation type="submission" date="2018-01" db="EMBL/GenBank/DDBJ databases">
        <title>Complete genome sequence of Staphylococcus Scheliferi isolated from human.</title>
        <authorList>
            <person name="Abouelkhair M.A."/>
            <person name="Bemis D.A."/>
            <person name="Kania S.A."/>
        </authorList>
    </citation>
    <scope>NUCLEOTIDE SEQUENCE [LARGE SCALE GENOMIC DNA]</scope>
    <source>
        <strain evidence="12 15">ATCC 43808</strain>
    </source>
</reference>
<dbReference type="FunFam" id="3.65.10.10:FF:000006">
    <property type="entry name" value="3-phosphoshikimate 1-carboxyvinyltransferase"/>
    <property type="match status" value="1"/>
</dbReference>
<feature type="binding site" evidence="9">
    <location>
        <position position="20"/>
    </location>
    <ligand>
        <name>3-phosphoshikimate</name>
        <dbReference type="ChEBI" id="CHEBI:145989"/>
    </ligand>
</feature>
<evidence type="ECO:0000256" key="8">
    <source>
        <dbReference type="ARBA" id="ARBA00044633"/>
    </source>
</evidence>
<reference evidence="11 14" key="3">
    <citation type="submission" date="2020-11" db="EMBL/GenBank/DDBJ databases">
        <authorList>
            <consortium name="Pathogen Informatics"/>
        </authorList>
    </citation>
    <scope>NUCLEOTIDE SEQUENCE [LARGE SCALE GENOMIC DNA]</scope>
    <source>
        <strain evidence="11 14">NCTC12218</strain>
    </source>
</reference>
<evidence type="ECO:0000313" key="11">
    <source>
        <dbReference type="EMBL" id="CAD7359734.1"/>
    </source>
</evidence>
<keyword evidence="15" id="KW-1185">Reference proteome</keyword>
<gene>
    <name evidence="13" type="primary">aroA_2</name>
    <name evidence="9 12" type="synonym">aroA</name>
    <name evidence="12" type="ORF">C1O36_03970</name>
    <name evidence="13" type="ORF">NCTC12218_01393</name>
</gene>
<feature type="binding site" evidence="9">
    <location>
        <position position="25"/>
    </location>
    <ligand>
        <name>3-phosphoshikimate</name>
        <dbReference type="ChEBI" id="CHEBI:145989"/>
    </ligand>
</feature>
<dbReference type="GO" id="GO:0008652">
    <property type="term" value="P:amino acid biosynthetic process"/>
    <property type="evidence" value="ECO:0007669"/>
    <property type="project" value="UniProtKB-KW"/>
</dbReference>
<organism evidence="13">
    <name type="scientific">Staphylococcus schleiferi</name>
    <dbReference type="NCBI Taxonomy" id="1295"/>
    <lineage>
        <taxon>Bacteria</taxon>
        <taxon>Bacillati</taxon>
        <taxon>Bacillota</taxon>
        <taxon>Bacilli</taxon>
        <taxon>Bacillales</taxon>
        <taxon>Staphylococcaceae</taxon>
        <taxon>Staphylococcus</taxon>
    </lineage>
</organism>
<keyword evidence="4 9" id="KW-0963">Cytoplasm</keyword>
<dbReference type="EMBL" id="LR962863">
    <property type="protein sequence ID" value="CAD7359734.1"/>
    <property type="molecule type" value="Genomic_DNA"/>
</dbReference>
<dbReference type="EMBL" id="UHEF01000001">
    <property type="protein sequence ID" value="SUM88883.1"/>
    <property type="molecule type" value="Genomic_DNA"/>
</dbReference>
<evidence type="ECO:0000313" key="15">
    <source>
        <dbReference type="Proteomes" id="UP000572988"/>
    </source>
</evidence>
<feature type="binding site" evidence="9">
    <location>
        <position position="92"/>
    </location>
    <ligand>
        <name>phosphoenolpyruvate</name>
        <dbReference type="ChEBI" id="CHEBI:58702"/>
    </ligand>
</feature>
<dbReference type="EMBL" id="POVK01000009">
    <property type="protein sequence ID" value="NHA33687.1"/>
    <property type="molecule type" value="Genomic_DNA"/>
</dbReference>
<feature type="binding site" evidence="9">
    <location>
        <position position="120"/>
    </location>
    <ligand>
        <name>phosphoenolpyruvate</name>
        <dbReference type="ChEBI" id="CHEBI:58702"/>
    </ligand>
</feature>
<dbReference type="InterPro" id="IPR013792">
    <property type="entry name" value="RNA3'P_cycl/enolpyr_Trfase_a/b"/>
</dbReference>
<evidence type="ECO:0000256" key="3">
    <source>
        <dbReference type="ARBA" id="ARBA00009948"/>
    </source>
</evidence>
<evidence type="ECO:0000259" key="10">
    <source>
        <dbReference type="Pfam" id="PF00275"/>
    </source>
</evidence>
<feature type="domain" description="Enolpyruvate transferase" evidence="10">
    <location>
        <begin position="7"/>
        <end position="420"/>
    </location>
</feature>
<protein>
    <recommendedName>
        <fullName evidence="9">3-phosphoshikimate 1-carboxyvinyltransferase</fullName>
        <ecNumber evidence="9">2.5.1.19</ecNumber>
    </recommendedName>
    <alternativeName>
        <fullName evidence="9">5-enolpyruvylshikimate-3-phosphate synthase</fullName>
        <shortName evidence="9">EPSP synthase</shortName>
        <shortName evidence="9">EPSPS</shortName>
    </alternativeName>
</protein>
<dbReference type="RefSeq" id="WP_016425105.1">
    <property type="nucleotide sequence ID" value="NZ_CABKRV010000001.1"/>
</dbReference>
<feature type="binding site" evidence="9">
    <location>
        <position position="20"/>
    </location>
    <ligand>
        <name>phosphoenolpyruvate</name>
        <dbReference type="ChEBI" id="CHEBI:58702"/>
    </ligand>
</feature>
<comment type="caution">
    <text evidence="9">Lacks conserved residue(s) required for the propagation of feature annotation.</text>
</comment>
<dbReference type="Proteomes" id="UP000572988">
    <property type="component" value="Unassembled WGS sequence"/>
</dbReference>
<feature type="binding site" evidence="9">
    <location>
        <position position="164"/>
    </location>
    <ligand>
        <name>3-phosphoshikimate</name>
        <dbReference type="ChEBI" id="CHEBI:145989"/>
    </ligand>
</feature>
<dbReference type="CDD" id="cd01556">
    <property type="entry name" value="EPSP_synthase"/>
    <property type="match status" value="1"/>
</dbReference>
<dbReference type="UniPathway" id="UPA00053">
    <property type="reaction ID" value="UER00089"/>
</dbReference>
<dbReference type="PROSITE" id="PS00885">
    <property type="entry name" value="EPSP_SYNTHASE_2"/>
    <property type="match status" value="1"/>
</dbReference>
<evidence type="ECO:0000256" key="7">
    <source>
        <dbReference type="ARBA" id="ARBA00023141"/>
    </source>
</evidence>
<dbReference type="PANTHER" id="PTHR21090">
    <property type="entry name" value="AROM/DEHYDROQUINATE SYNTHASE"/>
    <property type="match status" value="1"/>
</dbReference>
<evidence type="ECO:0000256" key="1">
    <source>
        <dbReference type="ARBA" id="ARBA00002174"/>
    </source>
</evidence>
<evidence type="ECO:0000313" key="14">
    <source>
        <dbReference type="Proteomes" id="UP000264146"/>
    </source>
</evidence>
<dbReference type="SUPFAM" id="SSF55205">
    <property type="entry name" value="EPT/RTPC-like"/>
    <property type="match status" value="1"/>
</dbReference>
<dbReference type="PANTHER" id="PTHR21090:SF5">
    <property type="entry name" value="PENTAFUNCTIONAL AROM POLYPEPTIDE"/>
    <property type="match status" value="1"/>
</dbReference>
<comment type="function">
    <text evidence="1 9">Catalyzes the transfer of the enolpyruvyl moiety of phosphoenolpyruvate (PEP) to the 5-hydroxyl of shikimate-3-phosphate (S3P) to produce enolpyruvyl shikimate-3-phosphate and inorganic phosphate.</text>
</comment>
<feature type="binding site" evidence="9">
    <location>
        <position position="345"/>
    </location>
    <ligand>
        <name>phosphoenolpyruvate</name>
        <dbReference type="ChEBI" id="CHEBI:58702"/>
    </ligand>
</feature>
<evidence type="ECO:0000256" key="6">
    <source>
        <dbReference type="ARBA" id="ARBA00022679"/>
    </source>
</evidence>
<feature type="binding site" evidence="9">
    <location>
        <position position="166"/>
    </location>
    <ligand>
        <name>3-phosphoshikimate</name>
        <dbReference type="ChEBI" id="CHEBI:145989"/>
    </ligand>
</feature>
<comment type="subcellular location">
    <subcellularLocation>
        <location evidence="9">Cytoplasm</location>
    </subcellularLocation>
</comment>
<dbReference type="InterPro" id="IPR023193">
    <property type="entry name" value="EPSP_synthase_CS"/>
</dbReference>
<dbReference type="GO" id="GO:0003866">
    <property type="term" value="F:3-phosphoshikimate 1-carboxyvinyltransferase activity"/>
    <property type="evidence" value="ECO:0007669"/>
    <property type="project" value="UniProtKB-UniRule"/>
</dbReference>
<dbReference type="FunFam" id="3.65.10.10:FF:000005">
    <property type="entry name" value="3-phosphoshikimate 1-carboxyvinyltransferase"/>
    <property type="match status" value="1"/>
</dbReference>
<proteinExistence type="inferred from homology"/>
<reference evidence="13" key="2">
    <citation type="submission" date="2018-06" db="EMBL/GenBank/DDBJ databases">
        <authorList>
            <consortium name="Pathogen Informatics"/>
            <person name="Doyle S."/>
        </authorList>
    </citation>
    <scope>NUCLEOTIDE SEQUENCE [LARGE SCALE GENOMIC DNA]</scope>
    <source>
        <strain evidence="13">NCTC12218</strain>
    </source>
</reference>
<feature type="binding site" evidence="9">
    <location>
        <position position="314"/>
    </location>
    <ligand>
        <name>3-phosphoshikimate</name>
        <dbReference type="ChEBI" id="CHEBI:145989"/>
    </ligand>
</feature>